<dbReference type="Proteomes" id="UP000694844">
    <property type="component" value="Chromosome 7"/>
</dbReference>
<dbReference type="PANTHER" id="PTHR24198:SF165">
    <property type="entry name" value="ANKYRIN REPEAT-CONTAINING PROTEIN-RELATED"/>
    <property type="match status" value="1"/>
</dbReference>
<dbReference type="Gene3D" id="3.40.50.300">
    <property type="entry name" value="P-loop containing nucleotide triphosphate hydrolases"/>
    <property type="match status" value="1"/>
</dbReference>
<evidence type="ECO:0000256" key="2">
    <source>
        <dbReference type="ARBA" id="ARBA00023043"/>
    </source>
</evidence>
<feature type="repeat" description="ANK" evidence="3">
    <location>
        <begin position="1039"/>
        <end position="1071"/>
    </location>
</feature>
<feature type="domain" description="Novel STAND NTPase 3" evidence="6">
    <location>
        <begin position="344"/>
        <end position="496"/>
    </location>
</feature>
<accession>A0A8B8ANJ2</accession>
<sequence length="1155" mass="131745">MGNKLVKQQQSLTTNSGNVSTTHPVSSLQNPEEDTNSPRLLTHGQFQNSSGETDSSATLSNRTSTVYGTTSDTVNFFLIARLILDICNDAMRDLMKSKITGGEQELTKRINSSRRALASCILSNDQKSIIYSPNVQYKLLDFTLMYTLVRNVFHDEIEPDSKINSRWGKTLIAYVGDKSLLVAIETIRGCRNMYFAHATSSNVSKTTFNEIWTNVEGAVDTIDNNIDPSVTTVCYKEQMKILKTSPTDPNLTESLQKQLEMERKLNDYLEMEEGTNLRLQELLNFRTHYGENISEIRTRRSIIRKERSSSKNEHLINKEERTDMEENPYKKDIFEEWQGEDCYFVSTRAAEEVERRIENQNLVVVLGHSGSGKSAIIQHIALKYRKKGWDVKPVDIVKEIKESYESGSFTEGKTLFVLNDPIGKDSFDDLEYQNWKKFEKTIFRFLKKVKVFLSCRKDIFSQMRISRVLRESLTVCIDENELKLSRFEKKEIFRKYTEIEKCDERIFSEVVEIEMYFPLLCTLYSNLIQKGNTLRLFTEPVHFFESELEKYRQNDKELYCALVCLVFFNNRLCLDDLKDTKNENLFRTCLRLCDIPDSTLPVDIIKKLENLINIFIKKVGQTYFFYHDLIMEVTTFVLGTNHLVEIIKHADISFLRKRLKLQSDSEPSDLLTILVKKKHFKYLTNRFFKDIFSRGFLEVVLNPCLRNEEIINMFIQKLKSNQEKMCLLIKKTETTPEIQMCRNTDKEMWLSKFDFLDLLKEISPLFAMIVFEHNAISSACIQTLRELQIDLSDSNLFSAVCSNGSSDLFHMFLKEDANRGLHEELVDLYPFQIVTRFNNLQSLSELIALGMDVNMRAGGWTPLTFAAAVENNEESDDDLQHLSSNNSFVKLLLKSRAKVNICANDNESALYIASKRGHCSTVKLLLNHGADINLCAANGQSSLFVACENGHDSIVKLLLKKDADVNLYSVEGAGPLHVACFKGHSNIVKRLLKNGVSVNLSAENGFTPIMVACGSDIENKSVVRILLKNGADVNKTCMEGMYPLQLACLQEYEKIVQLLLEYKTEVNVCGGKLLSPLVLACSQGNETIVKLLLENRADVNRYGNEGQCPLSIACELGFYSIVQLLLDRGADVNTDIIDTAINFGHDDIVQLLIDG</sequence>
<dbReference type="KEGG" id="cvn:111103641"/>
<feature type="compositionally biased region" description="Polar residues" evidence="4">
    <location>
        <begin position="44"/>
        <end position="61"/>
    </location>
</feature>
<dbReference type="GeneID" id="111103641"/>
<feature type="region of interest" description="Disordered" evidence="4">
    <location>
        <begin position="1"/>
        <end position="61"/>
    </location>
</feature>
<feature type="repeat" description="ANK" evidence="3">
    <location>
        <begin position="938"/>
        <end position="970"/>
    </location>
</feature>
<dbReference type="PANTHER" id="PTHR24198">
    <property type="entry name" value="ANKYRIN REPEAT AND PROTEIN KINASE DOMAIN-CONTAINING PROTEIN"/>
    <property type="match status" value="1"/>
</dbReference>
<feature type="repeat" description="ANK" evidence="3">
    <location>
        <begin position="1072"/>
        <end position="1104"/>
    </location>
</feature>
<dbReference type="Gene3D" id="1.25.40.20">
    <property type="entry name" value="Ankyrin repeat-containing domain"/>
    <property type="match status" value="3"/>
</dbReference>
<feature type="domain" description="DZIP3-like HEPN" evidence="5">
    <location>
        <begin position="111"/>
        <end position="253"/>
    </location>
</feature>
<keyword evidence="7" id="KW-1185">Reference proteome</keyword>
<feature type="repeat" description="ANK" evidence="3">
    <location>
        <begin position="1105"/>
        <end position="1133"/>
    </location>
</feature>
<reference evidence="8" key="1">
    <citation type="submission" date="2025-08" db="UniProtKB">
        <authorList>
            <consortium name="RefSeq"/>
        </authorList>
    </citation>
    <scope>IDENTIFICATION</scope>
    <source>
        <tissue evidence="8">Whole sample</tissue>
    </source>
</reference>
<protein>
    <submittedName>
        <fullName evidence="8">Uncharacterized protein LOC111103641</fullName>
    </submittedName>
</protein>
<proteinExistence type="predicted"/>
<organism evidence="7 8">
    <name type="scientific">Crassostrea virginica</name>
    <name type="common">Eastern oyster</name>
    <dbReference type="NCBI Taxonomy" id="6565"/>
    <lineage>
        <taxon>Eukaryota</taxon>
        <taxon>Metazoa</taxon>
        <taxon>Spiralia</taxon>
        <taxon>Lophotrochozoa</taxon>
        <taxon>Mollusca</taxon>
        <taxon>Bivalvia</taxon>
        <taxon>Autobranchia</taxon>
        <taxon>Pteriomorphia</taxon>
        <taxon>Ostreida</taxon>
        <taxon>Ostreoidea</taxon>
        <taxon>Ostreidae</taxon>
        <taxon>Crassostrea</taxon>
    </lineage>
</organism>
<dbReference type="InterPro" id="IPR036770">
    <property type="entry name" value="Ankyrin_rpt-contain_sf"/>
</dbReference>
<evidence type="ECO:0000259" key="5">
    <source>
        <dbReference type="Pfam" id="PF18738"/>
    </source>
</evidence>
<feature type="repeat" description="ANK" evidence="3">
    <location>
        <begin position="971"/>
        <end position="1003"/>
    </location>
</feature>
<keyword evidence="1" id="KW-0677">Repeat</keyword>
<feature type="repeat" description="ANK" evidence="3">
    <location>
        <begin position="1004"/>
        <end position="1038"/>
    </location>
</feature>
<evidence type="ECO:0000313" key="8">
    <source>
        <dbReference type="RefSeq" id="XP_022292750.1"/>
    </source>
</evidence>
<dbReference type="OrthoDB" id="5958466at2759"/>
<dbReference type="InterPro" id="IPR002110">
    <property type="entry name" value="Ankyrin_rpt"/>
</dbReference>
<gene>
    <name evidence="8" type="primary">LOC111103641</name>
</gene>
<name>A0A8B8ANJ2_CRAVI</name>
<dbReference type="PRINTS" id="PR01415">
    <property type="entry name" value="ANKYRIN"/>
</dbReference>
<feature type="repeat" description="ANK" evidence="3">
    <location>
        <begin position="905"/>
        <end position="937"/>
    </location>
</feature>
<evidence type="ECO:0000256" key="3">
    <source>
        <dbReference type="PROSITE-ProRule" id="PRU00023"/>
    </source>
</evidence>
<dbReference type="RefSeq" id="XP_022292750.1">
    <property type="nucleotide sequence ID" value="XM_022437042.1"/>
</dbReference>
<dbReference type="Pfam" id="PF00023">
    <property type="entry name" value="Ank"/>
    <property type="match status" value="1"/>
</dbReference>
<dbReference type="AlphaFoldDB" id="A0A8B8ANJ2"/>
<dbReference type="SUPFAM" id="SSF48403">
    <property type="entry name" value="Ankyrin repeat"/>
    <property type="match status" value="1"/>
</dbReference>
<feature type="compositionally biased region" description="Polar residues" evidence="4">
    <location>
        <begin position="1"/>
        <end position="30"/>
    </location>
</feature>
<dbReference type="Pfam" id="PF20720">
    <property type="entry name" value="nSTAND3"/>
    <property type="match status" value="1"/>
</dbReference>
<evidence type="ECO:0000313" key="7">
    <source>
        <dbReference type="Proteomes" id="UP000694844"/>
    </source>
</evidence>
<dbReference type="Pfam" id="PF12796">
    <property type="entry name" value="Ank_2"/>
    <property type="match status" value="2"/>
</dbReference>
<dbReference type="SUPFAM" id="SSF52540">
    <property type="entry name" value="P-loop containing nucleoside triphosphate hydrolases"/>
    <property type="match status" value="2"/>
</dbReference>
<keyword evidence="2 3" id="KW-0040">ANK repeat</keyword>
<dbReference type="Pfam" id="PF18738">
    <property type="entry name" value="HEPN_DZIP3"/>
    <property type="match status" value="1"/>
</dbReference>
<dbReference type="InterPro" id="IPR049050">
    <property type="entry name" value="nSTAND3"/>
</dbReference>
<dbReference type="GO" id="GO:0005737">
    <property type="term" value="C:cytoplasm"/>
    <property type="evidence" value="ECO:0007669"/>
    <property type="project" value="TreeGrafter"/>
</dbReference>
<dbReference type="Pfam" id="PF13606">
    <property type="entry name" value="Ank_3"/>
    <property type="match status" value="1"/>
</dbReference>
<dbReference type="PROSITE" id="PS50297">
    <property type="entry name" value="ANK_REP_REGION"/>
    <property type="match status" value="6"/>
</dbReference>
<evidence type="ECO:0000256" key="1">
    <source>
        <dbReference type="ARBA" id="ARBA00022737"/>
    </source>
</evidence>
<evidence type="ECO:0000256" key="4">
    <source>
        <dbReference type="SAM" id="MobiDB-lite"/>
    </source>
</evidence>
<dbReference type="SMART" id="SM00248">
    <property type="entry name" value="ANK"/>
    <property type="match status" value="10"/>
</dbReference>
<dbReference type="PROSITE" id="PS50088">
    <property type="entry name" value="ANK_REPEAT"/>
    <property type="match status" value="7"/>
</dbReference>
<dbReference type="InterPro" id="IPR041249">
    <property type="entry name" value="HEPN_DZIP3"/>
</dbReference>
<evidence type="ECO:0000259" key="6">
    <source>
        <dbReference type="Pfam" id="PF20720"/>
    </source>
</evidence>
<dbReference type="InterPro" id="IPR027417">
    <property type="entry name" value="P-loop_NTPase"/>
</dbReference>